<keyword evidence="1" id="KW-0472">Membrane</keyword>
<proteinExistence type="predicted"/>
<evidence type="ECO:0000256" key="1">
    <source>
        <dbReference type="SAM" id="Phobius"/>
    </source>
</evidence>
<reference evidence="3" key="1">
    <citation type="submission" date="2019-10" db="EMBL/GenBank/DDBJ databases">
        <title>Lacipirellula parvula gen. nov., sp. nov., representing a lineage of planctomycetes widespread in freshwater anoxic habitats, and description of the family Lacipirellulaceae.</title>
        <authorList>
            <person name="Dedysh S.N."/>
            <person name="Kulichevskaya I.S."/>
            <person name="Beletsky A.V."/>
            <person name="Rakitin A.L."/>
            <person name="Mardanov A.V."/>
            <person name="Ivanova A.A."/>
            <person name="Saltykova V.X."/>
            <person name="Rijpstra W.I.C."/>
            <person name="Sinninghe Damste J.S."/>
            <person name="Ravin N.V."/>
        </authorList>
    </citation>
    <scope>NUCLEOTIDE SEQUENCE [LARGE SCALE GENOMIC DNA]</scope>
    <source>
        <strain evidence="3">PX69</strain>
    </source>
</reference>
<dbReference type="Proteomes" id="UP000326837">
    <property type="component" value="Chromosome"/>
</dbReference>
<gene>
    <name evidence="2" type="ORF">PLANPX_5179</name>
</gene>
<dbReference type="AlphaFoldDB" id="A0A5K7XHV9"/>
<feature type="transmembrane region" description="Helical" evidence="1">
    <location>
        <begin position="236"/>
        <end position="254"/>
    </location>
</feature>
<keyword evidence="1" id="KW-0812">Transmembrane</keyword>
<keyword evidence="3" id="KW-1185">Reference proteome</keyword>
<organism evidence="2 3">
    <name type="scientific">Lacipirellula parvula</name>
    <dbReference type="NCBI Taxonomy" id="2650471"/>
    <lineage>
        <taxon>Bacteria</taxon>
        <taxon>Pseudomonadati</taxon>
        <taxon>Planctomycetota</taxon>
        <taxon>Planctomycetia</taxon>
        <taxon>Pirellulales</taxon>
        <taxon>Lacipirellulaceae</taxon>
        <taxon>Lacipirellula</taxon>
    </lineage>
</organism>
<protein>
    <submittedName>
        <fullName evidence="2">Uncharacterized protein</fullName>
    </submittedName>
</protein>
<dbReference type="KEGG" id="lpav:PLANPX_5179"/>
<accession>A0A5K7XHV9</accession>
<name>A0A5K7XHV9_9BACT</name>
<sequence>MAATVRATEWGYWGSDACGNHQIDLSLLVSREGQRQEVGKLYNSYVYPPRDLSPIMNQLTYQWAMGRFFSGSIDKVLTVDKTSKNRLHVTALGRAYSGANGKWDLEIEPAAAWIVRKAKFYAAASPAVVFAEMANEGVTWSGSYCIPKDSYVNFLGPLEDMKSSPGATTVHLAFEPAVEEFDSTLYSRSQEAVLRSNEPKLTLTDGRVSPAIVSQPNLPDLSLALTEGSSNAGRQWFLTVNIVVVAGILAAIAYRRWWKSDGIPPA</sequence>
<dbReference type="EMBL" id="AP021861">
    <property type="protein sequence ID" value="BBO35567.1"/>
    <property type="molecule type" value="Genomic_DNA"/>
</dbReference>
<evidence type="ECO:0000313" key="2">
    <source>
        <dbReference type="EMBL" id="BBO35567.1"/>
    </source>
</evidence>
<evidence type="ECO:0000313" key="3">
    <source>
        <dbReference type="Proteomes" id="UP000326837"/>
    </source>
</evidence>
<keyword evidence="1" id="KW-1133">Transmembrane helix</keyword>